<organism evidence="8 9">
    <name type="scientific">Sphingomonas kyeonggiensis</name>
    <dbReference type="NCBI Taxonomy" id="1268553"/>
    <lineage>
        <taxon>Bacteria</taxon>
        <taxon>Pseudomonadati</taxon>
        <taxon>Pseudomonadota</taxon>
        <taxon>Alphaproteobacteria</taxon>
        <taxon>Sphingomonadales</taxon>
        <taxon>Sphingomonadaceae</taxon>
        <taxon>Sphingomonas</taxon>
    </lineage>
</organism>
<keyword evidence="9" id="KW-1185">Reference proteome</keyword>
<dbReference type="PANTHER" id="PTHR32322">
    <property type="entry name" value="INNER MEMBRANE TRANSPORTER"/>
    <property type="match status" value="1"/>
</dbReference>
<gene>
    <name evidence="8" type="ORF">HNP52_002669</name>
</gene>
<feature type="transmembrane region" description="Helical" evidence="6">
    <location>
        <begin position="159"/>
        <end position="185"/>
    </location>
</feature>
<comment type="caution">
    <text evidence="8">The sequence shown here is derived from an EMBL/GenBank/DDBJ whole genome shotgun (WGS) entry which is preliminary data.</text>
</comment>
<keyword evidence="3 6" id="KW-0812">Transmembrane</keyword>
<dbReference type="InterPro" id="IPR037185">
    <property type="entry name" value="EmrE-like"/>
</dbReference>
<feature type="transmembrane region" description="Helical" evidence="6">
    <location>
        <begin position="197"/>
        <end position="217"/>
    </location>
</feature>
<dbReference type="InterPro" id="IPR000620">
    <property type="entry name" value="EamA_dom"/>
</dbReference>
<proteinExistence type="inferred from homology"/>
<evidence type="ECO:0000256" key="2">
    <source>
        <dbReference type="ARBA" id="ARBA00007362"/>
    </source>
</evidence>
<feature type="domain" description="EamA" evidence="7">
    <location>
        <begin position="167"/>
        <end position="299"/>
    </location>
</feature>
<evidence type="ECO:0000256" key="5">
    <source>
        <dbReference type="ARBA" id="ARBA00023136"/>
    </source>
</evidence>
<feature type="transmembrane region" description="Helical" evidence="6">
    <location>
        <begin position="108"/>
        <end position="128"/>
    </location>
</feature>
<feature type="transmembrane region" description="Helical" evidence="6">
    <location>
        <begin position="83"/>
        <end position="102"/>
    </location>
</feature>
<feature type="transmembrane region" description="Helical" evidence="6">
    <location>
        <begin position="52"/>
        <end position="71"/>
    </location>
</feature>
<accession>A0A7W7NRT6</accession>
<comment type="subcellular location">
    <subcellularLocation>
        <location evidence="1">Membrane</location>
        <topology evidence="1">Multi-pass membrane protein</topology>
    </subcellularLocation>
</comment>
<evidence type="ECO:0000256" key="6">
    <source>
        <dbReference type="SAM" id="Phobius"/>
    </source>
</evidence>
<dbReference type="Pfam" id="PF00892">
    <property type="entry name" value="EamA"/>
    <property type="match status" value="2"/>
</dbReference>
<protein>
    <submittedName>
        <fullName evidence="8">Drug/metabolite transporter (DMT)-like permease</fullName>
    </submittedName>
</protein>
<feature type="domain" description="EamA" evidence="7">
    <location>
        <begin position="22"/>
        <end position="152"/>
    </location>
</feature>
<sequence>MRPSSTAPDRPSPARVRALYAMLTLVMLLWAGNSMVARAVHAEIPPFALALGRWAGALLVVAPFAWRRVIADWPVVRQHWGKILLLGLIGIGAFNALLYSGLRYTTATNGLLIQAAIPALVLCFDGLLFKARPRAAQIAGVSIAAIGVLTIILKADPAALLSLSFNIGDVLVLCAVLAWSLYTALLRLRPPIDPLSFLALTFAIGVLAMLPFAIAELRSFPLHFTPRVLGAYAYVAVLPSVVAYFLYNKAVSELGAGAAGQVISLQPLFGALLAVPLLGEALHGYHLAGMAIILAGILIPAMAGRRSRQATASP</sequence>
<evidence type="ECO:0000313" key="9">
    <source>
        <dbReference type="Proteomes" id="UP000575241"/>
    </source>
</evidence>
<dbReference type="PANTHER" id="PTHR32322:SF2">
    <property type="entry name" value="EAMA DOMAIN-CONTAINING PROTEIN"/>
    <property type="match status" value="1"/>
</dbReference>
<dbReference type="RefSeq" id="WP_184167848.1">
    <property type="nucleotide sequence ID" value="NZ_JACHLN010000002.1"/>
</dbReference>
<feature type="transmembrane region" description="Helical" evidence="6">
    <location>
        <begin position="229"/>
        <end position="247"/>
    </location>
</feature>
<evidence type="ECO:0000256" key="1">
    <source>
        <dbReference type="ARBA" id="ARBA00004141"/>
    </source>
</evidence>
<dbReference type="SUPFAM" id="SSF103481">
    <property type="entry name" value="Multidrug resistance efflux transporter EmrE"/>
    <property type="match status" value="2"/>
</dbReference>
<dbReference type="InterPro" id="IPR050638">
    <property type="entry name" value="AA-Vitamin_Transporters"/>
</dbReference>
<evidence type="ECO:0000256" key="3">
    <source>
        <dbReference type="ARBA" id="ARBA00022692"/>
    </source>
</evidence>
<evidence type="ECO:0000313" key="8">
    <source>
        <dbReference type="EMBL" id="MBB4839600.1"/>
    </source>
</evidence>
<evidence type="ECO:0000259" key="7">
    <source>
        <dbReference type="Pfam" id="PF00892"/>
    </source>
</evidence>
<feature type="transmembrane region" description="Helical" evidence="6">
    <location>
        <begin position="284"/>
        <end position="303"/>
    </location>
</feature>
<comment type="similarity">
    <text evidence="2">Belongs to the EamA transporter family.</text>
</comment>
<keyword evidence="5 6" id="KW-0472">Membrane</keyword>
<dbReference type="GO" id="GO:0016020">
    <property type="term" value="C:membrane"/>
    <property type="evidence" value="ECO:0007669"/>
    <property type="project" value="UniProtKB-SubCell"/>
</dbReference>
<feature type="transmembrane region" description="Helical" evidence="6">
    <location>
        <begin position="135"/>
        <end position="153"/>
    </location>
</feature>
<name>A0A7W7NRT6_9SPHN</name>
<dbReference type="Proteomes" id="UP000575241">
    <property type="component" value="Unassembled WGS sequence"/>
</dbReference>
<keyword evidence="4 6" id="KW-1133">Transmembrane helix</keyword>
<reference evidence="8 9" key="1">
    <citation type="submission" date="2020-08" db="EMBL/GenBank/DDBJ databases">
        <title>Functional genomics of gut bacteria from endangered species of beetles.</title>
        <authorList>
            <person name="Carlos-Shanley C."/>
        </authorList>
    </citation>
    <scope>NUCLEOTIDE SEQUENCE [LARGE SCALE GENOMIC DNA]</scope>
    <source>
        <strain evidence="8 9">S00224</strain>
    </source>
</reference>
<dbReference type="EMBL" id="JACHLN010000002">
    <property type="protein sequence ID" value="MBB4839600.1"/>
    <property type="molecule type" value="Genomic_DNA"/>
</dbReference>
<dbReference type="AlphaFoldDB" id="A0A7W7NRT6"/>
<evidence type="ECO:0000256" key="4">
    <source>
        <dbReference type="ARBA" id="ARBA00022989"/>
    </source>
</evidence>